<dbReference type="InterPro" id="IPR001830">
    <property type="entry name" value="Glyco_trans_20"/>
</dbReference>
<dbReference type="Pfam" id="PF02358">
    <property type="entry name" value="Trehalose_PPase"/>
    <property type="match status" value="1"/>
</dbReference>
<evidence type="ECO:0000256" key="3">
    <source>
        <dbReference type="ARBA" id="ARBA00022676"/>
    </source>
</evidence>
<dbReference type="FunFam" id="3.40.50.2000:FF:000079">
    <property type="entry name" value="Trehalose-6-phosphate synthase 8"/>
    <property type="match status" value="1"/>
</dbReference>
<dbReference type="GO" id="GO:0005992">
    <property type="term" value="P:trehalose biosynthetic process"/>
    <property type="evidence" value="ECO:0007669"/>
    <property type="project" value="InterPro"/>
</dbReference>
<dbReference type="Gene3D" id="3.40.50.1000">
    <property type="entry name" value="HAD superfamily/HAD-like"/>
    <property type="match status" value="1"/>
</dbReference>
<dbReference type="GO" id="GO:0004805">
    <property type="term" value="F:trehalose-phosphatase activity"/>
    <property type="evidence" value="ECO:0007669"/>
    <property type="project" value="TreeGrafter"/>
</dbReference>
<evidence type="ECO:0000256" key="1">
    <source>
        <dbReference type="ARBA" id="ARBA00005409"/>
    </source>
</evidence>
<dbReference type="InterPro" id="IPR003337">
    <property type="entry name" value="Trehalose_PPase"/>
</dbReference>
<evidence type="ECO:0000313" key="7">
    <source>
        <dbReference type="Proteomes" id="UP001445335"/>
    </source>
</evidence>
<keyword evidence="3" id="KW-0328">Glycosyltransferase</keyword>
<dbReference type="SUPFAM" id="SSF56784">
    <property type="entry name" value="HAD-like"/>
    <property type="match status" value="1"/>
</dbReference>
<name>A0AAW1RHP1_9CHLO</name>
<evidence type="ECO:0000256" key="2">
    <source>
        <dbReference type="ARBA" id="ARBA00006330"/>
    </source>
</evidence>
<dbReference type="InterPro" id="IPR036412">
    <property type="entry name" value="HAD-like_sf"/>
</dbReference>
<dbReference type="CDD" id="cd01627">
    <property type="entry name" value="HAD_TPP"/>
    <property type="match status" value="1"/>
</dbReference>
<dbReference type="FunFam" id="3.40.50.1000:FF:000054">
    <property type="entry name" value="alpha,alpha-trehalose-phosphate synthase [UDP-forming] 6"/>
    <property type="match status" value="1"/>
</dbReference>
<dbReference type="FunFam" id="3.30.70.1020:FF:000002">
    <property type="entry name" value="Trehalose-6-phosphate synthase 2"/>
    <property type="match status" value="1"/>
</dbReference>
<protein>
    <recommendedName>
        <fullName evidence="8">Trehalose-phosphatase</fullName>
    </recommendedName>
</protein>
<comment type="caution">
    <text evidence="6">The sequence shown here is derived from an EMBL/GenBank/DDBJ whole genome shotgun (WGS) entry which is preliminary data.</text>
</comment>
<dbReference type="Gene3D" id="3.40.50.2000">
    <property type="entry name" value="Glycogen Phosphorylase B"/>
    <property type="match status" value="2"/>
</dbReference>
<dbReference type="PANTHER" id="PTHR10788">
    <property type="entry name" value="TREHALOSE-6-PHOSPHATE SYNTHASE"/>
    <property type="match status" value="1"/>
</dbReference>
<keyword evidence="4" id="KW-0808">Transferase</keyword>
<dbReference type="EMBL" id="JALJOU010000037">
    <property type="protein sequence ID" value="KAK9833344.1"/>
    <property type="molecule type" value="Genomic_DNA"/>
</dbReference>
<dbReference type="InterPro" id="IPR006379">
    <property type="entry name" value="HAD-SF_hydro_IIB"/>
</dbReference>
<dbReference type="PANTHER" id="PTHR10788:SF94">
    <property type="entry name" value="ALPHA,ALPHA-TREHALOSE-PHOSPHATE SYNTHASE [UDP-FORMING] 5"/>
    <property type="match status" value="1"/>
</dbReference>
<comment type="similarity">
    <text evidence="2">In the C-terminal section; belongs to the trehalose phosphatase family.</text>
</comment>
<dbReference type="Proteomes" id="UP001445335">
    <property type="component" value="Unassembled WGS sequence"/>
</dbReference>
<dbReference type="NCBIfam" id="TIGR00685">
    <property type="entry name" value="T6PP"/>
    <property type="match status" value="1"/>
</dbReference>
<dbReference type="SUPFAM" id="SSF53756">
    <property type="entry name" value="UDP-Glycosyltransferase/glycogen phosphorylase"/>
    <property type="match status" value="1"/>
</dbReference>
<reference evidence="6 7" key="1">
    <citation type="journal article" date="2024" name="Nat. Commun.">
        <title>Phylogenomics reveals the evolutionary origins of lichenization in chlorophyte algae.</title>
        <authorList>
            <person name="Puginier C."/>
            <person name="Libourel C."/>
            <person name="Otte J."/>
            <person name="Skaloud P."/>
            <person name="Haon M."/>
            <person name="Grisel S."/>
            <person name="Petersen M."/>
            <person name="Berrin J.G."/>
            <person name="Delaux P.M."/>
            <person name="Dal Grande F."/>
            <person name="Keller J."/>
        </authorList>
    </citation>
    <scope>NUCLEOTIDE SEQUENCE [LARGE SCALE GENOMIC DNA]</scope>
    <source>
        <strain evidence="6 7">SAG 245.80</strain>
    </source>
</reference>
<evidence type="ECO:0000256" key="5">
    <source>
        <dbReference type="SAM" id="MobiDB-lite"/>
    </source>
</evidence>
<evidence type="ECO:0000313" key="6">
    <source>
        <dbReference type="EMBL" id="KAK9833344.1"/>
    </source>
</evidence>
<comment type="similarity">
    <text evidence="1">In the N-terminal section; belongs to the glycosyltransferase 20 family.</text>
</comment>
<dbReference type="CDD" id="cd03788">
    <property type="entry name" value="GT20_TPS"/>
    <property type="match status" value="1"/>
</dbReference>
<dbReference type="FunFam" id="3.40.50.2000:FF:000010">
    <property type="entry name" value="Alpha,alpha-trehalose-phosphate synthase"/>
    <property type="match status" value="1"/>
</dbReference>
<proteinExistence type="inferred from homology"/>
<dbReference type="Gene3D" id="3.30.70.1020">
    <property type="entry name" value="Trehalose-6-phosphate phosphatase related protein, domain 2"/>
    <property type="match status" value="1"/>
</dbReference>
<feature type="region of interest" description="Disordered" evidence="5">
    <location>
        <begin position="808"/>
        <end position="833"/>
    </location>
</feature>
<evidence type="ECO:0008006" key="8">
    <source>
        <dbReference type="Google" id="ProtNLM"/>
    </source>
</evidence>
<keyword evidence="7" id="KW-1185">Reference proteome</keyword>
<organism evidence="6 7">
    <name type="scientific">Elliptochloris bilobata</name>
    <dbReference type="NCBI Taxonomy" id="381761"/>
    <lineage>
        <taxon>Eukaryota</taxon>
        <taxon>Viridiplantae</taxon>
        <taxon>Chlorophyta</taxon>
        <taxon>core chlorophytes</taxon>
        <taxon>Trebouxiophyceae</taxon>
        <taxon>Trebouxiophyceae incertae sedis</taxon>
        <taxon>Elliptochloris clade</taxon>
        <taxon>Elliptochloris</taxon>
    </lineage>
</organism>
<sequence length="833" mass="93710">MSAGGPLSFSTVRSRTSRASLDSADVRKSSRVIFVSNHLPIRVSRSEETNSWEFAWDEDALIAQAQEGVGEDTEVLFVGCLPVELEMSEQEMVALELFTEFNCCVVFLGADLKERYYKGFCKQQLWPLFHYLLPLSPAASGRFDPELWQAYVKANKAFADKLVEVVNMDDDYVWVHDYHLLVLPSLVRKRFHRLRLGLFLHSPFPSSEVFRTFPRREELLRSLLNADLIGFHTFDYARHFLSCCSRMLGLEHVTSRGSIMLEYYGRNVGVKIMPTGVKPERFLSGFAWQDTIWRRGELLSQFQGQTVLIGVDDMDVFKGIELKLQALERVLDHHPEWRGRLVLLQVTNAPRSTGKDIAELHDYCTELVAQINAKYATPNYAPVVWLERPVPLYERIALYSVADVAVVTATRDGMNLVPYEYIVCRQGMKDVDASAKASMLVVSEFVGCSPSVSGALRVNPWSIDSVADGIYSAIKLPLADRHLRHDKHWRYVSQHTAKFWAQSFMTDLRKFTREHAKMKCYGLGLGLDSFRMVALMEHFRKLDAAVLLSACQRANKRLFLLDYDGTLIPCSSINSRPTAEVLAVLKALVADPRNVVYIISGRGRSELGDWFESVEGLGIAAEHGYFFRAAGATGWESRHDGDDAAAHAWREMVLPILQVYTESTDGSNVEAKESALVWHYRDADPDFGHWQAKELLDHLEGVLSNEPVEVVAGAAIIEVKPQGVSKGGIVERILNDLSRRGPPDFVLCIGDDRSDEDMFTAMEHVTFSPHLPAEVFACTVGQKPSKAPFYLNDTSEVAQLLLRLADLGAPQPPPPSMMPRAQPPRRMQMDTTS</sequence>
<dbReference type="GO" id="GO:0016757">
    <property type="term" value="F:glycosyltransferase activity"/>
    <property type="evidence" value="ECO:0007669"/>
    <property type="project" value="UniProtKB-KW"/>
</dbReference>
<accession>A0AAW1RHP1</accession>
<dbReference type="InterPro" id="IPR023214">
    <property type="entry name" value="HAD_sf"/>
</dbReference>
<evidence type="ECO:0000256" key="4">
    <source>
        <dbReference type="ARBA" id="ARBA00022679"/>
    </source>
</evidence>
<gene>
    <name evidence="6" type="ORF">WJX81_008399</name>
</gene>
<dbReference type="AlphaFoldDB" id="A0AAW1RHP1"/>
<dbReference type="Pfam" id="PF00982">
    <property type="entry name" value="Glyco_transf_20"/>
    <property type="match status" value="1"/>
</dbReference>
<dbReference type="GO" id="GO:0005829">
    <property type="term" value="C:cytosol"/>
    <property type="evidence" value="ECO:0007669"/>
    <property type="project" value="TreeGrafter"/>
</dbReference>
<dbReference type="FunFam" id="3.40.50.1000:FF:000052">
    <property type="entry name" value="Alpha,alpha-trehalose-phosphate synthase [UDP-forming] 6"/>
    <property type="match status" value="1"/>
</dbReference>
<dbReference type="NCBIfam" id="TIGR01484">
    <property type="entry name" value="HAD-SF-IIB"/>
    <property type="match status" value="1"/>
</dbReference>